<feature type="signal peptide" evidence="5">
    <location>
        <begin position="1"/>
        <end position="28"/>
    </location>
</feature>
<dbReference type="AlphaFoldDB" id="A0A9D1J0Q1"/>
<dbReference type="SUPFAM" id="SSF50370">
    <property type="entry name" value="Ricin B-like lectins"/>
    <property type="match status" value="2"/>
</dbReference>
<keyword evidence="3" id="KW-0378">Hydrolase</keyword>
<dbReference type="GO" id="GO:0008234">
    <property type="term" value="F:cysteine-type peptidase activity"/>
    <property type="evidence" value="ECO:0007669"/>
    <property type="project" value="UniProtKB-KW"/>
</dbReference>
<dbReference type="SUPFAM" id="SSF54001">
    <property type="entry name" value="Cysteine proteinases"/>
    <property type="match status" value="1"/>
</dbReference>
<evidence type="ECO:0000256" key="5">
    <source>
        <dbReference type="SAM" id="SignalP"/>
    </source>
</evidence>
<comment type="similarity">
    <text evidence="1">Belongs to the peptidase C40 family.</text>
</comment>
<dbReference type="InterPro" id="IPR000064">
    <property type="entry name" value="NLP_P60_dom"/>
</dbReference>
<dbReference type="Proteomes" id="UP000886785">
    <property type="component" value="Unassembled WGS sequence"/>
</dbReference>
<keyword evidence="5" id="KW-0732">Signal</keyword>
<accession>A0A9D1J0Q1</accession>
<evidence type="ECO:0000313" key="7">
    <source>
        <dbReference type="EMBL" id="HIR56632.1"/>
    </source>
</evidence>
<dbReference type="PROSITE" id="PS51935">
    <property type="entry name" value="NLPC_P60"/>
    <property type="match status" value="1"/>
</dbReference>
<keyword evidence="4" id="KW-0788">Thiol protease</keyword>
<proteinExistence type="inferred from homology"/>
<dbReference type="InterPro" id="IPR035992">
    <property type="entry name" value="Ricin_B-like_lectins"/>
</dbReference>
<evidence type="ECO:0000313" key="8">
    <source>
        <dbReference type="Proteomes" id="UP000886785"/>
    </source>
</evidence>
<dbReference type="CDD" id="cd00161">
    <property type="entry name" value="beta-trefoil_Ricin-like"/>
    <property type="match status" value="2"/>
</dbReference>
<evidence type="ECO:0000256" key="3">
    <source>
        <dbReference type="ARBA" id="ARBA00022801"/>
    </source>
</evidence>
<feature type="chain" id="PRO_5039511174" evidence="5">
    <location>
        <begin position="29"/>
        <end position="487"/>
    </location>
</feature>
<dbReference type="Gene3D" id="3.90.1720.10">
    <property type="entry name" value="endopeptidase domain like (from Nostoc punctiforme)"/>
    <property type="match status" value="1"/>
</dbReference>
<dbReference type="Gene3D" id="2.80.10.50">
    <property type="match status" value="2"/>
</dbReference>
<evidence type="ECO:0000259" key="6">
    <source>
        <dbReference type="PROSITE" id="PS51935"/>
    </source>
</evidence>
<evidence type="ECO:0000256" key="4">
    <source>
        <dbReference type="ARBA" id="ARBA00022807"/>
    </source>
</evidence>
<reference evidence="7" key="2">
    <citation type="journal article" date="2021" name="PeerJ">
        <title>Extensive microbial diversity within the chicken gut microbiome revealed by metagenomics and culture.</title>
        <authorList>
            <person name="Gilroy R."/>
            <person name="Ravi A."/>
            <person name="Getino M."/>
            <person name="Pursley I."/>
            <person name="Horton D.L."/>
            <person name="Alikhan N.F."/>
            <person name="Baker D."/>
            <person name="Gharbi K."/>
            <person name="Hall N."/>
            <person name="Watson M."/>
            <person name="Adriaenssens E.M."/>
            <person name="Foster-Nyarko E."/>
            <person name="Jarju S."/>
            <person name="Secka A."/>
            <person name="Antonio M."/>
            <person name="Oren A."/>
            <person name="Chaudhuri R.R."/>
            <person name="La Ragione R."/>
            <person name="Hildebrand F."/>
            <person name="Pallen M.J."/>
        </authorList>
    </citation>
    <scope>NUCLEOTIDE SEQUENCE</scope>
    <source>
        <strain evidence="7">ChiSjej1B19-7085</strain>
    </source>
</reference>
<organism evidence="7 8">
    <name type="scientific">Candidatus Gallacutalibacter pullicola</name>
    <dbReference type="NCBI Taxonomy" id="2840830"/>
    <lineage>
        <taxon>Bacteria</taxon>
        <taxon>Bacillati</taxon>
        <taxon>Bacillota</taxon>
        <taxon>Clostridia</taxon>
        <taxon>Eubacteriales</taxon>
        <taxon>Candidatus Gallacutalibacter</taxon>
    </lineage>
</organism>
<keyword evidence="2" id="KW-0645">Protease</keyword>
<evidence type="ECO:0000256" key="2">
    <source>
        <dbReference type="ARBA" id="ARBA00022670"/>
    </source>
</evidence>
<dbReference type="InterPro" id="IPR038765">
    <property type="entry name" value="Papain-like_cys_pep_sf"/>
</dbReference>
<feature type="domain" description="NlpC/P60" evidence="6">
    <location>
        <begin position="355"/>
        <end position="487"/>
    </location>
</feature>
<evidence type="ECO:0000256" key="1">
    <source>
        <dbReference type="ARBA" id="ARBA00007074"/>
    </source>
</evidence>
<gene>
    <name evidence="7" type="ORF">IAA54_03105</name>
</gene>
<dbReference type="Pfam" id="PF14200">
    <property type="entry name" value="RicinB_lectin_2"/>
    <property type="match status" value="1"/>
</dbReference>
<dbReference type="GO" id="GO:0006508">
    <property type="term" value="P:proteolysis"/>
    <property type="evidence" value="ECO:0007669"/>
    <property type="project" value="UniProtKB-KW"/>
</dbReference>
<reference evidence="7" key="1">
    <citation type="submission" date="2020-10" db="EMBL/GenBank/DDBJ databases">
        <authorList>
            <person name="Gilroy R."/>
        </authorList>
    </citation>
    <scope>NUCLEOTIDE SEQUENCE</scope>
    <source>
        <strain evidence="7">ChiSjej1B19-7085</strain>
    </source>
</reference>
<sequence length="487" mass="53295">MKHVYLHRALCASLAALTLLSSTPSAFAADFTGGFTASLTATVSGVVIADGDYQVGLYDDQSMGWNIQYGSTENDKAHMVVDWMNMEKHEIFRVINRGNGLISIHPLHALDLCLNAQYGAACEKASDVILHNYEDGDAASLWQPIDNGDGSYTLKNAACGYVIDLNCGNYSIGNNFLLWDQTGVDFIQSFYFMPVGVQPSGIADGDYQIGLYNDQSLGWNIQYASTEIDEAHMVVDGLNMESNEIFRVVNRGNGLISIHPLHALDLCLNAQYGAACEKGSDVILHNYEDGDTASLWQPIRHADGSYTLKNAACNYVIDLNHGNYSVGNNFLLWSHSTAIYIQSFYFMPVDSAPSNPGNPSVSDRQQRMVDVALSYLGNTGYNGYCQKFVRVVGEKIGLPSGGAPTALDACDWWRVSTSMDNIPVGATVYLRSKKRSSLGYKYGHVGIYIGNGQVVHAQETVKQSSLSSMLNSYDYLGWGWQAGVDLR</sequence>
<dbReference type="EMBL" id="DVHF01000036">
    <property type="protein sequence ID" value="HIR56632.1"/>
    <property type="molecule type" value="Genomic_DNA"/>
</dbReference>
<dbReference type="InterPro" id="IPR000772">
    <property type="entry name" value="Ricin_B_lectin"/>
</dbReference>
<name>A0A9D1J0Q1_9FIRM</name>
<protein>
    <submittedName>
        <fullName evidence="7">RICIN domain-containing protein</fullName>
    </submittedName>
</protein>
<comment type="caution">
    <text evidence="7">The sequence shown here is derived from an EMBL/GenBank/DDBJ whole genome shotgun (WGS) entry which is preliminary data.</text>
</comment>